<evidence type="ECO:0000259" key="2">
    <source>
        <dbReference type="PROSITE" id="PS51724"/>
    </source>
</evidence>
<dbReference type="eggNOG" id="COG3087">
    <property type="taxonomic scope" value="Bacteria"/>
</dbReference>
<evidence type="ECO:0000313" key="3">
    <source>
        <dbReference type="EMBL" id="ACN17646.1"/>
    </source>
</evidence>
<feature type="domain" description="SPOR" evidence="2">
    <location>
        <begin position="341"/>
        <end position="420"/>
    </location>
</feature>
<accession>C0QG67</accession>
<dbReference type="Gene3D" id="3.30.70.1070">
    <property type="entry name" value="Sporulation related repeat"/>
    <property type="match status" value="1"/>
</dbReference>
<evidence type="ECO:0000313" key="4">
    <source>
        <dbReference type="Proteomes" id="UP000000442"/>
    </source>
</evidence>
<dbReference type="HOGENOM" id="CLU_699674_0_0_7"/>
<feature type="transmembrane region" description="Helical" evidence="1">
    <location>
        <begin position="39"/>
        <end position="57"/>
    </location>
</feature>
<dbReference type="InterPro" id="IPR036680">
    <property type="entry name" value="SPOR-like_sf"/>
</dbReference>
<keyword evidence="1" id="KW-1133">Transmembrane helix</keyword>
<keyword evidence="4" id="KW-1185">Reference proteome</keyword>
<dbReference type="KEGG" id="dat:HRM2_45900"/>
<reference evidence="3 4" key="1">
    <citation type="journal article" date="2009" name="Environ. Microbiol.">
        <title>Genome sequence of Desulfobacterium autotrophicum HRM2, a marine sulfate reducer oxidizing organic carbon completely to carbon dioxide.</title>
        <authorList>
            <person name="Strittmatter A.W."/>
            <person name="Liesegang H."/>
            <person name="Rabus R."/>
            <person name="Decker I."/>
            <person name="Amann J."/>
            <person name="Andres S."/>
            <person name="Henne A."/>
            <person name="Fricke W.F."/>
            <person name="Martinez-Arias R."/>
            <person name="Bartels D."/>
            <person name="Goesmann A."/>
            <person name="Krause L."/>
            <person name="Puehler A."/>
            <person name="Klenk H.P."/>
            <person name="Richter M."/>
            <person name="Schuler M."/>
            <person name="Gloeckner F.O."/>
            <person name="Meyerdierks A."/>
            <person name="Gottschalk G."/>
            <person name="Amann R."/>
        </authorList>
    </citation>
    <scope>NUCLEOTIDE SEQUENCE [LARGE SCALE GENOMIC DNA]</scope>
    <source>
        <strain evidence="4">ATCC 43914 / DSM 3382 / HRM2</strain>
    </source>
</reference>
<dbReference type="GO" id="GO:0042834">
    <property type="term" value="F:peptidoglycan binding"/>
    <property type="evidence" value="ECO:0007669"/>
    <property type="project" value="InterPro"/>
</dbReference>
<name>C0QG67_DESAH</name>
<protein>
    <recommendedName>
        <fullName evidence="2">SPOR domain-containing protein</fullName>
    </recommendedName>
</protein>
<keyword evidence="1" id="KW-0812">Transmembrane</keyword>
<dbReference type="OrthoDB" id="5411222at2"/>
<dbReference type="InterPro" id="IPR007730">
    <property type="entry name" value="SPOR-like_dom"/>
</dbReference>
<dbReference type="SUPFAM" id="SSF110997">
    <property type="entry name" value="Sporulation related repeat"/>
    <property type="match status" value="1"/>
</dbReference>
<sequence length="422" mass="47274">MILLLRHLTLLLWLSTILGLAPAFWILPLVNGFFPGHDLQVALAFMLIVFGLTEFAMNHVGKKRILAALRSAESWDRSGITRRSEQRYLKALERYDMGLISPFRTKWVAHGLLASLAKFSLTSSTLHPGFEKAVNTFLRLYPGEAEIALLWLKQLCRQKDLTRQTHETVTQIAEINLDHPEITALCARLFLAAGRTDYTARKVYKAAQTSHTPDPETLSDIKALQISEPISRPEFTVMEEAPQPSPPSPGANINITGRVNPLARGLRKLTAGLPTVFQKAVAPLKAGYAFFQGQERPARVLKWGMALAGVAIIAGFGISTLFHIVHISPKKTKVEVSKVEVESPMRFTIQVAAYLKKVHADEYVAKLKQKKLDAYIYKADGGGRTWFIVRISRFSDRESAAQYGEQLKQQHLIDDFFVDNNE</sequence>
<dbReference type="PROSITE" id="PS51724">
    <property type="entry name" value="SPOR"/>
    <property type="match status" value="1"/>
</dbReference>
<dbReference type="EMBL" id="CP001087">
    <property type="protein sequence ID" value="ACN17646.1"/>
    <property type="molecule type" value="Genomic_DNA"/>
</dbReference>
<proteinExistence type="predicted"/>
<dbReference type="Pfam" id="PF05036">
    <property type="entry name" value="SPOR"/>
    <property type="match status" value="1"/>
</dbReference>
<keyword evidence="1" id="KW-0472">Membrane</keyword>
<feature type="transmembrane region" description="Helical" evidence="1">
    <location>
        <begin position="303"/>
        <end position="325"/>
    </location>
</feature>
<dbReference type="STRING" id="177437.HRM2_45900"/>
<gene>
    <name evidence="3" type="ordered locus">HRM2_45900</name>
</gene>
<dbReference type="AlphaFoldDB" id="C0QG67"/>
<organism evidence="3 4">
    <name type="scientific">Desulforapulum autotrophicum (strain ATCC 43914 / DSM 3382 / VKM B-1955 / HRM2)</name>
    <name type="common">Desulfobacterium autotrophicum</name>
    <dbReference type="NCBI Taxonomy" id="177437"/>
    <lineage>
        <taxon>Bacteria</taxon>
        <taxon>Pseudomonadati</taxon>
        <taxon>Thermodesulfobacteriota</taxon>
        <taxon>Desulfobacteria</taxon>
        <taxon>Desulfobacterales</taxon>
        <taxon>Desulfobacteraceae</taxon>
        <taxon>Desulforapulum</taxon>
    </lineage>
</organism>
<evidence type="ECO:0000256" key="1">
    <source>
        <dbReference type="SAM" id="Phobius"/>
    </source>
</evidence>
<dbReference type="Proteomes" id="UP000000442">
    <property type="component" value="Chromosome"/>
</dbReference>
<dbReference type="RefSeq" id="WP_015906360.1">
    <property type="nucleotide sequence ID" value="NC_012108.1"/>
</dbReference>